<dbReference type="PIRSF" id="PIRSF000102">
    <property type="entry name" value="Lac_mal_DH"/>
    <property type="match status" value="1"/>
</dbReference>
<feature type="binding site" evidence="7">
    <location>
        <position position="35"/>
    </location>
    <ligand>
        <name>NAD(+)</name>
        <dbReference type="ChEBI" id="CHEBI:57540"/>
    </ligand>
</feature>
<comment type="similarity">
    <text evidence="1">Belongs to the LDH/MDH superfamily. MDH type 2 family.</text>
</comment>
<dbReference type="InterPro" id="IPR022383">
    <property type="entry name" value="Lactate/malate_DH_C"/>
</dbReference>
<dbReference type="GO" id="GO:0006108">
    <property type="term" value="P:malate metabolic process"/>
    <property type="evidence" value="ECO:0007669"/>
    <property type="project" value="InterPro"/>
</dbReference>
<dbReference type="InterPro" id="IPR036291">
    <property type="entry name" value="NAD(P)-bd_dom_sf"/>
</dbReference>
<reference evidence="11" key="1">
    <citation type="submission" date="2016-06" db="UniProtKB">
        <authorList>
            <consortium name="WormBaseParasite"/>
        </authorList>
    </citation>
    <scope>IDENTIFICATION</scope>
</reference>
<dbReference type="Gene3D" id="3.90.110.10">
    <property type="entry name" value="Lactate dehydrogenase/glycoside hydrolase, family 4, C-terminal"/>
    <property type="match status" value="1"/>
</dbReference>
<evidence type="ECO:0000256" key="8">
    <source>
        <dbReference type="RuleBase" id="RU003369"/>
    </source>
</evidence>
<evidence type="ECO:0000259" key="10">
    <source>
        <dbReference type="Pfam" id="PF02866"/>
    </source>
</evidence>
<name>A0A183SXA6_SCHSO</name>
<dbReference type="GO" id="GO:0030060">
    <property type="term" value="F:L-malate dehydrogenase (NAD+) activity"/>
    <property type="evidence" value="ECO:0007669"/>
    <property type="project" value="UniProtKB-EC"/>
</dbReference>
<dbReference type="EC" id="1.1.1.37" evidence="2"/>
<dbReference type="InterPro" id="IPR001557">
    <property type="entry name" value="L-lactate/malate_DH"/>
</dbReference>
<dbReference type="Gene3D" id="3.40.50.720">
    <property type="entry name" value="NAD(P)-binding Rossmann-like Domain"/>
    <property type="match status" value="1"/>
</dbReference>
<evidence type="ECO:0000313" key="11">
    <source>
        <dbReference type="WBParaSite" id="SSLN_0000919501-mRNA-1"/>
    </source>
</evidence>
<dbReference type="SUPFAM" id="SSF56327">
    <property type="entry name" value="LDH C-terminal domain-like"/>
    <property type="match status" value="1"/>
</dbReference>
<evidence type="ECO:0000259" key="9">
    <source>
        <dbReference type="Pfam" id="PF00056"/>
    </source>
</evidence>
<accession>A0A183SXA6</accession>
<keyword evidence="4 8" id="KW-0560">Oxidoreductase</keyword>
<dbReference type="AlphaFoldDB" id="A0A183SXA6"/>
<feature type="domain" description="Lactate/malate dehydrogenase N-terminal" evidence="9">
    <location>
        <begin position="2"/>
        <end position="145"/>
    </location>
</feature>
<evidence type="ECO:0000256" key="2">
    <source>
        <dbReference type="ARBA" id="ARBA00012995"/>
    </source>
</evidence>
<dbReference type="Pfam" id="PF02866">
    <property type="entry name" value="Ldh_1_C"/>
    <property type="match status" value="1"/>
</dbReference>
<dbReference type="InterPro" id="IPR015955">
    <property type="entry name" value="Lactate_DH/Glyco_Ohase_4_C"/>
</dbReference>
<evidence type="ECO:0000256" key="3">
    <source>
        <dbReference type="ARBA" id="ARBA00019899"/>
    </source>
</evidence>
<protein>
    <recommendedName>
        <fullName evidence="3">Malate dehydrogenase, cytoplasmic</fullName>
        <ecNumber evidence="2">1.1.1.37</ecNumber>
    </recommendedName>
</protein>
<feature type="active site" description="Proton acceptor" evidence="6">
    <location>
        <position position="196"/>
    </location>
</feature>
<evidence type="ECO:0000256" key="4">
    <source>
        <dbReference type="ARBA" id="ARBA00023002"/>
    </source>
</evidence>
<proteinExistence type="inferred from homology"/>
<organism evidence="11">
    <name type="scientific">Schistocephalus solidus</name>
    <name type="common">Tapeworm</name>
    <dbReference type="NCBI Taxonomy" id="70667"/>
    <lineage>
        <taxon>Eukaryota</taxon>
        <taxon>Metazoa</taxon>
        <taxon>Spiralia</taxon>
        <taxon>Lophotrochozoa</taxon>
        <taxon>Platyhelminthes</taxon>
        <taxon>Cestoda</taxon>
        <taxon>Eucestoda</taxon>
        <taxon>Diphyllobothriidea</taxon>
        <taxon>Diphyllobothriidae</taxon>
        <taxon>Schistocephalus</taxon>
    </lineage>
</organism>
<dbReference type="NCBIfam" id="NF003916">
    <property type="entry name" value="PRK05442.1"/>
    <property type="match status" value="1"/>
</dbReference>
<dbReference type="InterPro" id="IPR001236">
    <property type="entry name" value="Lactate/malate_DH_N"/>
</dbReference>
<dbReference type="Pfam" id="PF00056">
    <property type="entry name" value="Ldh_1_N"/>
    <property type="match status" value="1"/>
</dbReference>
<evidence type="ECO:0000256" key="6">
    <source>
        <dbReference type="PIRSR" id="PIRSR000102-1"/>
    </source>
</evidence>
<dbReference type="FunFam" id="3.40.50.720:FF:000010">
    <property type="entry name" value="Malate dehydrogenase"/>
    <property type="match status" value="1"/>
</dbReference>
<feature type="binding site" evidence="7">
    <location>
        <begin position="4"/>
        <end position="10"/>
    </location>
    <ligand>
        <name>NAD(+)</name>
        <dbReference type="ChEBI" id="CHEBI:57540"/>
    </ligand>
</feature>
<dbReference type="WBParaSite" id="SSLN_0000919501-mRNA-1">
    <property type="protein sequence ID" value="SSLN_0000919501-mRNA-1"/>
    <property type="gene ID" value="SSLN_0000919501"/>
</dbReference>
<evidence type="ECO:0000256" key="5">
    <source>
        <dbReference type="ARBA" id="ARBA00023027"/>
    </source>
</evidence>
<dbReference type="InterPro" id="IPR010945">
    <property type="entry name" value="Malate_DH_type2"/>
</dbReference>
<keyword evidence="5 7" id="KW-0520">NAD</keyword>
<dbReference type="PANTHER" id="PTHR23382">
    <property type="entry name" value="MALATE DEHYDROGENASE"/>
    <property type="match status" value="1"/>
</dbReference>
<feature type="domain" description="Lactate/malate dehydrogenase C-terminal" evidence="10">
    <location>
        <begin position="150"/>
        <end position="333"/>
    </location>
</feature>
<evidence type="ECO:0000256" key="7">
    <source>
        <dbReference type="PIRSR" id="PIRSR000102-3"/>
    </source>
</evidence>
<dbReference type="SUPFAM" id="SSF51735">
    <property type="entry name" value="NAD(P)-binding Rossmann-fold domains"/>
    <property type="match status" value="1"/>
</dbReference>
<evidence type="ECO:0000256" key="1">
    <source>
        <dbReference type="ARBA" id="ARBA00009613"/>
    </source>
</evidence>
<sequence>LITGAAGHVGYDLANLIAHGSMLGKHQPVILHLFDIPGMVHYLHGLASELRDCSLRPLEKVIATTEMSIAFANIDIAIMLGSVQIQEGMEKKDILGDTLALFRAHGEALERYAKKVVKVVVVAHPANTNAYILSKFAPSIPKNNFSCLLRLDHNRAIVQASKDSVLCILSTFSISIAKRLGVSCGAVHNVVVWGCHGNTEFPDLSHAYVIRGDKKIPVSMALDNEDWTKNAFLNHIRDKSTTVSVEAMKATNASVAARAIVDHVHDWWFGTPEDTWTSMGVYSRGEYGAPNDVIFGFPVTIKNREPTIVEGLPFNDWGDDKFETTARELMSERQIVLAACKDE</sequence>